<feature type="region of interest" description="Disordered" evidence="1">
    <location>
        <begin position="1"/>
        <end position="21"/>
    </location>
</feature>
<gene>
    <name evidence="3" type="ORF">WDZ17_01670</name>
</gene>
<dbReference type="Proteomes" id="UP001387100">
    <property type="component" value="Unassembled WGS sequence"/>
</dbReference>
<dbReference type="InterPro" id="IPR050471">
    <property type="entry name" value="AB_hydrolase"/>
</dbReference>
<sequence length="316" mass="32378">MSSAGDPEGLPPGVRRGRPLGALPVPDGVEVLVLDAAVGPLTAARARPRGADGALVEPRGAAVLVPGFTGSKEDFFDLLPRLAAAGWDAWAYSQRGQADSTWSPDDAGGGRGTGYLLPDLAGDAVEVCRLVGAGAGPRGGRGQRVHLLGHSFGGVVARAAAVTAPETLASLTMLCSGPHGWLGRKADLPPRLAAAGGRSLWALEETELAGRPPEDLEPLDAFLRLRSERTSTAALLGAVQVLASTQDTTDVLAATGLPVLVAHGEDDDAWPQPWQRAMAERLGARHAVVPGAGHLPAAENPAATAALLDDFWSALA</sequence>
<evidence type="ECO:0000259" key="2">
    <source>
        <dbReference type="Pfam" id="PF12697"/>
    </source>
</evidence>
<dbReference type="SUPFAM" id="SSF53474">
    <property type="entry name" value="alpha/beta-Hydrolases"/>
    <property type="match status" value="1"/>
</dbReference>
<dbReference type="RefSeq" id="WP_339573395.1">
    <property type="nucleotide sequence ID" value="NZ_JBBIAA010000001.1"/>
</dbReference>
<dbReference type="Gene3D" id="3.40.50.1820">
    <property type="entry name" value="alpha/beta hydrolase"/>
    <property type="match status" value="1"/>
</dbReference>
<evidence type="ECO:0000256" key="1">
    <source>
        <dbReference type="SAM" id="MobiDB-lite"/>
    </source>
</evidence>
<comment type="caution">
    <text evidence="3">The sequence shown here is derived from an EMBL/GenBank/DDBJ whole genome shotgun (WGS) entry which is preliminary data.</text>
</comment>
<protein>
    <submittedName>
        <fullName evidence="3">Alpha/beta fold hydrolase</fullName>
    </submittedName>
</protein>
<evidence type="ECO:0000313" key="4">
    <source>
        <dbReference type="Proteomes" id="UP001387100"/>
    </source>
</evidence>
<dbReference type="PANTHER" id="PTHR43433:SF5">
    <property type="entry name" value="AB HYDROLASE-1 DOMAIN-CONTAINING PROTEIN"/>
    <property type="match status" value="1"/>
</dbReference>
<keyword evidence="4" id="KW-1185">Reference proteome</keyword>
<dbReference type="Pfam" id="PF12697">
    <property type="entry name" value="Abhydrolase_6"/>
    <property type="match status" value="1"/>
</dbReference>
<keyword evidence="3" id="KW-0378">Hydrolase</keyword>
<evidence type="ECO:0000313" key="3">
    <source>
        <dbReference type="EMBL" id="MEJ5944005.1"/>
    </source>
</evidence>
<name>A0ABU8RG29_9ACTN</name>
<organism evidence="3 4">
    <name type="scientific">Pseudokineococcus basanitobsidens</name>
    <dbReference type="NCBI Taxonomy" id="1926649"/>
    <lineage>
        <taxon>Bacteria</taxon>
        <taxon>Bacillati</taxon>
        <taxon>Actinomycetota</taxon>
        <taxon>Actinomycetes</taxon>
        <taxon>Kineosporiales</taxon>
        <taxon>Kineosporiaceae</taxon>
        <taxon>Pseudokineococcus</taxon>
    </lineage>
</organism>
<dbReference type="InterPro" id="IPR000073">
    <property type="entry name" value="AB_hydrolase_1"/>
</dbReference>
<reference evidence="3 4" key="1">
    <citation type="journal article" date="2017" name="Int. J. Syst. Evol. Microbiol.">
        <title>Pseudokineococcus basanitobsidens sp. nov., isolated from volcanic rock.</title>
        <authorList>
            <person name="Lee D.W."/>
            <person name="Park M.Y."/>
            <person name="Kim J.J."/>
            <person name="Kim B.S."/>
        </authorList>
    </citation>
    <scope>NUCLEOTIDE SEQUENCE [LARGE SCALE GENOMIC DNA]</scope>
    <source>
        <strain evidence="3 4">DSM 103726</strain>
    </source>
</reference>
<dbReference type="GO" id="GO:0016787">
    <property type="term" value="F:hydrolase activity"/>
    <property type="evidence" value="ECO:0007669"/>
    <property type="project" value="UniProtKB-KW"/>
</dbReference>
<dbReference type="EMBL" id="JBBIAA010000001">
    <property type="protein sequence ID" value="MEJ5944005.1"/>
    <property type="molecule type" value="Genomic_DNA"/>
</dbReference>
<dbReference type="PRINTS" id="PR00111">
    <property type="entry name" value="ABHYDROLASE"/>
</dbReference>
<dbReference type="PANTHER" id="PTHR43433">
    <property type="entry name" value="HYDROLASE, ALPHA/BETA FOLD FAMILY PROTEIN"/>
    <property type="match status" value="1"/>
</dbReference>
<dbReference type="InterPro" id="IPR029058">
    <property type="entry name" value="AB_hydrolase_fold"/>
</dbReference>
<accession>A0ABU8RG29</accession>
<feature type="domain" description="AB hydrolase-1" evidence="2">
    <location>
        <begin position="63"/>
        <end position="306"/>
    </location>
</feature>
<proteinExistence type="predicted"/>